<organism evidence="2 3">
    <name type="scientific">Rhipicephalus sanguineus</name>
    <name type="common">Brown dog tick</name>
    <name type="synonym">Ixodes sanguineus</name>
    <dbReference type="NCBI Taxonomy" id="34632"/>
    <lineage>
        <taxon>Eukaryota</taxon>
        <taxon>Metazoa</taxon>
        <taxon>Ecdysozoa</taxon>
        <taxon>Arthropoda</taxon>
        <taxon>Chelicerata</taxon>
        <taxon>Arachnida</taxon>
        <taxon>Acari</taxon>
        <taxon>Parasitiformes</taxon>
        <taxon>Ixodida</taxon>
        <taxon>Ixodoidea</taxon>
        <taxon>Ixodidae</taxon>
        <taxon>Rhipicephalinae</taxon>
        <taxon>Rhipicephalus</taxon>
        <taxon>Rhipicephalus</taxon>
    </lineage>
</organism>
<feature type="compositionally biased region" description="Low complexity" evidence="1">
    <location>
        <begin position="82"/>
        <end position="93"/>
    </location>
</feature>
<feature type="region of interest" description="Disordered" evidence="1">
    <location>
        <begin position="68"/>
        <end position="105"/>
    </location>
</feature>
<protein>
    <submittedName>
        <fullName evidence="2">Uncharacterized protein</fullName>
    </submittedName>
</protein>
<comment type="caution">
    <text evidence="2">The sequence shown here is derived from an EMBL/GenBank/DDBJ whole genome shotgun (WGS) entry which is preliminary data.</text>
</comment>
<evidence type="ECO:0000313" key="2">
    <source>
        <dbReference type="EMBL" id="KAH7957767.1"/>
    </source>
</evidence>
<feature type="compositionally biased region" description="Low complexity" evidence="1">
    <location>
        <begin position="138"/>
        <end position="161"/>
    </location>
</feature>
<keyword evidence="3" id="KW-1185">Reference proteome</keyword>
<dbReference type="AlphaFoldDB" id="A0A9D4PYZ2"/>
<sequence length="191" mass="19809">MFLPRGGPPTSTLVGGPHPASFPLLMAASQHFFNGQNHHMGQPQQQPHAGSGALIAGDSVGSRFLKQAAGPQQGRFAPYPVPVSSSPSSASSSGPQQHIVAPTPTYPDSVLQETSASAATRTLYGPPPAGVVLEKCLSSPSSETGGNSSDNSLASSSMVSSELKNMENMVNGLERRQEQLAMLSLSRLSDK</sequence>
<reference evidence="2" key="1">
    <citation type="journal article" date="2020" name="Cell">
        <title>Large-Scale Comparative Analyses of Tick Genomes Elucidate Their Genetic Diversity and Vector Capacities.</title>
        <authorList>
            <consortium name="Tick Genome and Microbiome Consortium (TIGMIC)"/>
            <person name="Jia N."/>
            <person name="Wang J."/>
            <person name="Shi W."/>
            <person name="Du L."/>
            <person name="Sun Y."/>
            <person name="Zhan W."/>
            <person name="Jiang J.F."/>
            <person name="Wang Q."/>
            <person name="Zhang B."/>
            <person name="Ji P."/>
            <person name="Bell-Sakyi L."/>
            <person name="Cui X.M."/>
            <person name="Yuan T.T."/>
            <person name="Jiang B.G."/>
            <person name="Yang W.F."/>
            <person name="Lam T.T."/>
            <person name="Chang Q.C."/>
            <person name="Ding S.J."/>
            <person name="Wang X.J."/>
            <person name="Zhu J.G."/>
            <person name="Ruan X.D."/>
            <person name="Zhao L."/>
            <person name="Wei J.T."/>
            <person name="Ye R.Z."/>
            <person name="Que T.C."/>
            <person name="Du C.H."/>
            <person name="Zhou Y.H."/>
            <person name="Cheng J.X."/>
            <person name="Dai P.F."/>
            <person name="Guo W.B."/>
            <person name="Han X.H."/>
            <person name="Huang E.J."/>
            <person name="Li L.F."/>
            <person name="Wei W."/>
            <person name="Gao Y.C."/>
            <person name="Liu J.Z."/>
            <person name="Shao H.Z."/>
            <person name="Wang X."/>
            <person name="Wang C.C."/>
            <person name="Yang T.C."/>
            <person name="Huo Q.B."/>
            <person name="Li W."/>
            <person name="Chen H.Y."/>
            <person name="Chen S.E."/>
            <person name="Zhou L.G."/>
            <person name="Ni X.B."/>
            <person name="Tian J.H."/>
            <person name="Sheng Y."/>
            <person name="Liu T."/>
            <person name="Pan Y.S."/>
            <person name="Xia L.Y."/>
            <person name="Li J."/>
            <person name="Zhao F."/>
            <person name="Cao W.C."/>
        </authorList>
    </citation>
    <scope>NUCLEOTIDE SEQUENCE</scope>
    <source>
        <strain evidence="2">Rsan-2018</strain>
    </source>
</reference>
<dbReference type="EMBL" id="JABSTV010001250">
    <property type="protein sequence ID" value="KAH7957767.1"/>
    <property type="molecule type" value="Genomic_DNA"/>
</dbReference>
<dbReference type="Proteomes" id="UP000821837">
    <property type="component" value="Unassembled WGS sequence"/>
</dbReference>
<dbReference type="VEuPathDB" id="VectorBase:RSAN_047425"/>
<reference evidence="2" key="2">
    <citation type="submission" date="2021-09" db="EMBL/GenBank/DDBJ databases">
        <authorList>
            <person name="Jia N."/>
            <person name="Wang J."/>
            <person name="Shi W."/>
            <person name="Du L."/>
            <person name="Sun Y."/>
            <person name="Zhan W."/>
            <person name="Jiang J."/>
            <person name="Wang Q."/>
            <person name="Zhang B."/>
            <person name="Ji P."/>
            <person name="Sakyi L.B."/>
            <person name="Cui X."/>
            <person name="Yuan T."/>
            <person name="Jiang B."/>
            <person name="Yang W."/>
            <person name="Lam T.T.-Y."/>
            <person name="Chang Q."/>
            <person name="Ding S."/>
            <person name="Wang X."/>
            <person name="Zhu J."/>
            <person name="Ruan X."/>
            <person name="Zhao L."/>
            <person name="Wei J."/>
            <person name="Que T."/>
            <person name="Du C."/>
            <person name="Cheng J."/>
            <person name="Dai P."/>
            <person name="Han X."/>
            <person name="Huang E."/>
            <person name="Gao Y."/>
            <person name="Liu J."/>
            <person name="Shao H."/>
            <person name="Ye R."/>
            <person name="Li L."/>
            <person name="Wei W."/>
            <person name="Wang X."/>
            <person name="Wang C."/>
            <person name="Huo Q."/>
            <person name="Li W."/>
            <person name="Guo W."/>
            <person name="Chen H."/>
            <person name="Chen S."/>
            <person name="Zhou L."/>
            <person name="Zhou L."/>
            <person name="Ni X."/>
            <person name="Tian J."/>
            <person name="Zhou Y."/>
            <person name="Sheng Y."/>
            <person name="Liu T."/>
            <person name="Pan Y."/>
            <person name="Xia L."/>
            <person name="Li J."/>
            <person name="Zhao F."/>
            <person name="Cao W."/>
        </authorList>
    </citation>
    <scope>NUCLEOTIDE SEQUENCE</scope>
    <source>
        <strain evidence="2">Rsan-2018</strain>
        <tissue evidence="2">Larvae</tissue>
    </source>
</reference>
<name>A0A9D4PYZ2_RHISA</name>
<accession>A0A9D4PYZ2</accession>
<feature type="region of interest" description="Disordered" evidence="1">
    <location>
        <begin position="137"/>
        <end position="175"/>
    </location>
</feature>
<evidence type="ECO:0000313" key="3">
    <source>
        <dbReference type="Proteomes" id="UP000821837"/>
    </source>
</evidence>
<proteinExistence type="predicted"/>
<gene>
    <name evidence="2" type="ORF">HPB52_022649</name>
</gene>
<evidence type="ECO:0000256" key="1">
    <source>
        <dbReference type="SAM" id="MobiDB-lite"/>
    </source>
</evidence>